<organism evidence="4 5">
    <name type="scientific">Candida albicans</name>
    <name type="common">Yeast</name>
    <dbReference type="NCBI Taxonomy" id="5476"/>
    <lineage>
        <taxon>Eukaryota</taxon>
        <taxon>Fungi</taxon>
        <taxon>Dikarya</taxon>
        <taxon>Ascomycota</taxon>
        <taxon>Saccharomycotina</taxon>
        <taxon>Pichiomycetes</taxon>
        <taxon>Debaryomycetaceae</taxon>
        <taxon>Candida/Lodderomyces clade</taxon>
        <taxon>Candida</taxon>
    </lineage>
</organism>
<dbReference type="InterPro" id="IPR029026">
    <property type="entry name" value="tRNA_m1G_MTases_N"/>
</dbReference>
<reference evidence="4 5" key="1">
    <citation type="submission" date="2020-03" db="EMBL/GenBank/DDBJ databases">
        <title>FDA dAtabase for Regulatory Grade micrObial Sequences (FDA-ARGOS): Supporting development and validation of Infectious Disease Dx tests.</title>
        <authorList>
            <person name="Campos J."/>
            <person name="Goldberg B."/>
            <person name="Tallon L."/>
            <person name="Sadzewicz L."/>
            <person name="Vavikolanu K."/>
            <person name="Mehta A."/>
            <person name="Aluvathingal J."/>
            <person name="Nadendla S."/>
            <person name="Nandy P."/>
            <person name="Geyer C."/>
            <person name="Yan Y."/>
            <person name="Sichtig H."/>
        </authorList>
    </citation>
    <scope>NUCLEOTIDE SEQUENCE [LARGE SCALE GENOMIC DNA]</scope>
    <source>
        <strain evidence="4 5">FDAARGOS_656</strain>
    </source>
</reference>
<dbReference type="Proteomes" id="UP000536275">
    <property type="component" value="Unassembled WGS sequence"/>
</dbReference>
<accession>A0A8H6C4W8</accession>
<dbReference type="AlphaFoldDB" id="A0A8H6C4W8"/>
<keyword evidence="2" id="KW-0808">Transferase</keyword>
<dbReference type="GO" id="GO:0016423">
    <property type="term" value="F:tRNA (guanine) methyltransferase activity"/>
    <property type="evidence" value="ECO:0007669"/>
    <property type="project" value="InterPro"/>
</dbReference>
<proteinExistence type="predicted"/>
<protein>
    <submittedName>
        <fullName evidence="4">SpoU rRNA Methylase family protein</fullName>
    </submittedName>
</protein>
<dbReference type="InterPro" id="IPR029028">
    <property type="entry name" value="Alpha/beta_knot_MTases"/>
</dbReference>
<gene>
    <name evidence="4" type="ORF">FOB64_001117</name>
</gene>
<dbReference type="GO" id="GO:0003723">
    <property type="term" value="F:RNA binding"/>
    <property type="evidence" value="ECO:0007669"/>
    <property type="project" value="InterPro"/>
</dbReference>
<dbReference type="FunFam" id="3.40.1280.10:FF:000022">
    <property type="entry name" value="Trm3p"/>
    <property type="match status" value="1"/>
</dbReference>
<dbReference type="SUPFAM" id="SSF75217">
    <property type="entry name" value="alpha/beta knot"/>
    <property type="match status" value="1"/>
</dbReference>
<feature type="domain" description="tRNA/rRNA methyltransferase SpoU type" evidence="3">
    <location>
        <begin position="193"/>
        <end position="335"/>
    </location>
</feature>
<evidence type="ECO:0000256" key="1">
    <source>
        <dbReference type="ARBA" id="ARBA00022603"/>
    </source>
</evidence>
<dbReference type="InterPro" id="IPR001537">
    <property type="entry name" value="SpoU_MeTrfase"/>
</dbReference>
<dbReference type="InterPro" id="IPR044748">
    <property type="entry name" value="Trm3/TARBP1_C"/>
</dbReference>
<evidence type="ECO:0000256" key="2">
    <source>
        <dbReference type="ARBA" id="ARBA00022679"/>
    </source>
</evidence>
<dbReference type="InterPro" id="IPR045330">
    <property type="entry name" value="TRM3/TARBP1"/>
</dbReference>
<dbReference type="GO" id="GO:0030488">
    <property type="term" value="P:tRNA methylation"/>
    <property type="evidence" value="ECO:0007669"/>
    <property type="project" value="InterPro"/>
</dbReference>
<dbReference type="CDD" id="cd18091">
    <property type="entry name" value="SpoU-like_TRM3-like"/>
    <property type="match status" value="1"/>
</dbReference>
<dbReference type="Pfam" id="PF00588">
    <property type="entry name" value="SpoU_methylase"/>
    <property type="match status" value="1"/>
</dbReference>
<name>A0A8H6C4W8_CANAX</name>
<evidence type="ECO:0000259" key="3">
    <source>
        <dbReference type="Pfam" id="PF00588"/>
    </source>
</evidence>
<dbReference type="EMBL" id="JABWAD010000016">
    <property type="protein sequence ID" value="KAF6071372.1"/>
    <property type="molecule type" value="Genomic_DNA"/>
</dbReference>
<evidence type="ECO:0000313" key="4">
    <source>
        <dbReference type="EMBL" id="KAF6071372.1"/>
    </source>
</evidence>
<dbReference type="PANTHER" id="PTHR12029">
    <property type="entry name" value="RNA METHYLTRANSFERASE"/>
    <property type="match status" value="1"/>
</dbReference>
<evidence type="ECO:0000313" key="5">
    <source>
        <dbReference type="Proteomes" id="UP000536275"/>
    </source>
</evidence>
<dbReference type="PANTHER" id="PTHR12029:SF11">
    <property type="entry name" value="METHYLTRANSFERASE TARBP1-RELATED"/>
    <property type="match status" value="1"/>
</dbReference>
<keyword evidence="1 4" id="KW-0489">Methyltransferase</keyword>
<dbReference type="Gene3D" id="3.40.1280.10">
    <property type="match status" value="1"/>
</dbReference>
<comment type="caution">
    <text evidence="4">The sequence shown here is derived from an EMBL/GenBank/DDBJ whole genome shotgun (WGS) entry which is preliminary data.</text>
</comment>
<sequence length="343" mass="38987">MIRHFSLSLIISIHDEIKRKNLPLDPRVLDIVNNMYLNAIESETFAQYRSGDELLWDIVKDLTLVNISGGVMLRLSDRTDLDFIKKENFDKYLSQDQINLLKYDIGQDPQLWMINEEKEEEEEEDYDKKRKLNLKKPIVTPIKPVDSNEVSSSSFLQTKSGAWNTIMDADAVVDDVNNTNNSVRGSEIPRSELIVVSSLVDKPPNLGGICRLCDVLGAGLLTLHDIEVKNHINFKTVAVTADQWMPMIEVKMENIKQYLLDKKREGYTLIGLEQTDKSIELNNDLKFPKKSLILIGKEREGIPGDLLAELDFCVEIKQVGIVRSMNIQTATAIIVHAYSSQHC</sequence>